<evidence type="ECO:0000313" key="3">
    <source>
        <dbReference type="EMBL" id="KJV63470.1"/>
    </source>
</evidence>
<gene>
    <name evidence="3" type="ORF">EMUCRT_0925</name>
</gene>
<name>A0A0F3N5W2_9RICK</name>
<comment type="caution">
    <text evidence="3">The sequence shown here is derived from an EMBL/GenBank/DDBJ whole genome shotgun (WGS) entry which is preliminary data.</text>
</comment>
<keyword evidence="1" id="KW-0238">DNA-binding</keyword>
<dbReference type="PATRIC" id="fig|1359167.3.peg.890"/>
<dbReference type="Pfam" id="PF01381">
    <property type="entry name" value="HTH_3"/>
    <property type="match status" value="1"/>
</dbReference>
<dbReference type="Proteomes" id="UP000033546">
    <property type="component" value="Unassembled WGS sequence"/>
</dbReference>
<reference evidence="3 4" key="1">
    <citation type="submission" date="2015-02" db="EMBL/GenBank/DDBJ databases">
        <title>Genome Sequencing of Rickettsiales.</title>
        <authorList>
            <person name="Daugherty S.C."/>
            <person name="Su Q."/>
            <person name="Abolude K."/>
            <person name="Beier-Sexton M."/>
            <person name="Carlyon J.A."/>
            <person name="Carter R."/>
            <person name="Day N.P."/>
            <person name="Dumler S.J."/>
            <person name="Dyachenko V."/>
            <person name="Godinez A."/>
            <person name="Kurtti T.J."/>
            <person name="Lichay M."/>
            <person name="Mullins K.E."/>
            <person name="Ott S."/>
            <person name="Pappas-Brown V."/>
            <person name="Paris D.H."/>
            <person name="Patel P."/>
            <person name="Richards A.L."/>
            <person name="Sadzewicz L."/>
            <person name="Sears K."/>
            <person name="Seidman D."/>
            <person name="Sengamalay N."/>
            <person name="Stenos J."/>
            <person name="Tallon L.J."/>
            <person name="Vincent G."/>
            <person name="Fraser C.M."/>
            <person name="Munderloh U."/>
            <person name="Dunning-Hotopp J.C."/>
        </authorList>
    </citation>
    <scope>NUCLEOTIDE SEQUENCE [LARGE SCALE GENOMIC DNA]</scope>
    <source>
        <strain evidence="3 4">EmCRT</strain>
    </source>
</reference>
<dbReference type="GO" id="GO:0003677">
    <property type="term" value="F:DNA binding"/>
    <property type="evidence" value="ECO:0007669"/>
    <property type="project" value="UniProtKB-KW"/>
</dbReference>
<dbReference type="RefSeq" id="WP_045805198.1">
    <property type="nucleotide sequence ID" value="NZ_LANU01000003.1"/>
</dbReference>
<dbReference type="SMART" id="SM00530">
    <property type="entry name" value="HTH_XRE"/>
    <property type="match status" value="1"/>
</dbReference>
<dbReference type="Gene3D" id="1.10.260.40">
    <property type="entry name" value="lambda repressor-like DNA-binding domains"/>
    <property type="match status" value="1"/>
</dbReference>
<dbReference type="PROSITE" id="PS50943">
    <property type="entry name" value="HTH_CROC1"/>
    <property type="match status" value="1"/>
</dbReference>
<dbReference type="CDD" id="cd00093">
    <property type="entry name" value="HTH_XRE"/>
    <property type="match status" value="1"/>
</dbReference>
<dbReference type="AlphaFoldDB" id="A0A0F3N5W2"/>
<evidence type="ECO:0000313" key="4">
    <source>
        <dbReference type="Proteomes" id="UP000033546"/>
    </source>
</evidence>
<proteinExistence type="predicted"/>
<dbReference type="PANTHER" id="PTHR46558:SF4">
    <property type="entry name" value="DNA-BIDING PHAGE PROTEIN"/>
    <property type="match status" value="1"/>
</dbReference>
<dbReference type="PANTHER" id="PTHR46558">
    <property type="entry name" value="TRACRIPTIONAL REGULATORY PROTEIN-RELATED-RELATED"/>
    <property type="match status" value="1"/>
</dbReference>
<accession>A0A0F3N5W2</accession>
<dbReference type="SUPFAM" id="SSF47413">
    <property type="entry name" value="lambda repressor-like DNA-binding domains"/>
    <property type="match status" value="1"/>
</dbReference>
<dbReference type="InterPro" id="IPR001387">
    <property type="entry name" value="Cro/C1-type_HTH"/>
</dbReference>
<feature type="domain" description="HTH cro/C1-type" evidence="2">
    <location>
        <begin position="86"/>
        <end position="140"/>
    </location>
</feature>
<sequence>MSTHAKNKMNKTECTDEIKAHDPLIDNLINKNIQKTKFTSKGIRLDVNDNYSSKNFKKEEIESTKEQKNCIKVRPHPVDECVGKEIKRQRIMRGMSQNQLATKLGITFQQVQKYEKGTNRIVISRLYQLATVLNVEVRDIMLKLQEDLKNIACDHTVACTSILRDNEEKFIPEFHDDKIDSKEVLMMVRAYTCIKNEKVRNIIYNLVKALSLDSKQ</sequence>
<evidence type="ECO:0000259" key="2">
    <source>
        <dbReference type="PROSITE" id="PS50943"/>
    </source>
</evidence>
<protein>
    <submittedName>
        <fullName evidence="3">Helix-turn-helix family protein</fullName>
    </submittedName>
</protein>
<organism evidence="3 4">
    <name type="scientific">Ehrlichia cf. muris str. EmCRT</name>
    <dbReference type="NCBI Taxonomy" id="1359167"/>
    <lineage>
        <taxon>Bacteria</taxon>
        <taxon>Pseudomonadati</taxon>
        <taxon>Pseudomonadota</taxon>
        <taxon>Alphaproteobacteria</taxon>
        <taxon>Rickettsiales</taxon>
        <taxon>Anaplasmataceae</taxon>
        <taxon>Ehrlichia</taxon>
    </lineage>
</organism>
<evidence type="ECO:0000256" key="1">
    <source>
        <dbReference type="ARBA" id="ARBA00023125"/>
    </source>
</evidence>
<dbReference type="EMBL" id="LANU01000003">
    <property type="protein sequence ID" value="KJV63470.1"/>
    <property type="molecule type" value="Genomic_DNA"/>
</dbReference>
<dbReference type="InterPro" id="IPR010982">
    <property type="entry name" value="Lambda_DNA-bd_dom_sf"/>
</dbReference>